<accession>A0A3E1RF06</accession>
<protein>
    <submittedName>
        <fullName evidence="1">Uncharacterized protein</fullName>
    </submittedName>
</protein>
<reference evidence="1 2" key="1">
    <citation type="submission" date="2018-05" db="EMBL/GenBank/DDBJ databases">
        <title>Rhodoferax soyangensis sp.nov., isolated from an oligotrophic freshwater lake.</title>
        <authorList>
            <person name="Park M."/>
        </authorList>
    </citation>
    <scope>NUCLEOTIDE SEQUENCE [LARGE SCALE GENOMIC DNA]</scope>
    <source>
        <strain evidence="1 2">IMCC26218</strain>
    </source>
</reference>
<evidence type="ECO:0000313" key="1">
    <source>
        <dbReference type="EMBL" id="RFO97180.1"/>
    </source>
</evidence>
<dbReference type="EMBL" id="QFZK01000004">
    <property type="protein sequence ID" value="RFO97180.1"/>
    <property type="molecule type" value="Genomic_DNA"/>
</dbReference>
<dbReference type="AlphaFoldDB" id="A0A3E1RF06"/>
<name>A0A3E1RF06_9BURK</name>
<sequence>MGSLSGSVAFDGTRRSSHLFLRTSTGQVQHLSPATCVASWSPNAWDSTWLQRHAAPWPLMAVTLVTVY</sequence>
<keyword evidence="2" id="KW-1185">Reference proteome</keyword>
<dbReference type="Proteomes" id="UP000260665">
    <property type="component" value="Unassembled WGS sequence"/>
</dbReference>
<comment type="caution">
    <text evidence="1">The sequence shown here is derived from an EMBL/GenBank/DDBJ whole genome shotgun (WGS) entry which is preliminary data.</text>
</comment>
<proteinExistence type="predicted"/>
<gene>
    <name evidence="1" type="ORF">DIC66_08550</name>
</gene>
<evidence type="ECO:0000313" key="2">
    <source>
        <dbReference type="Proteomes" id="UP000260665"/>
    </source>
</evidence>
<organism evidence="1 2">
    <name type="scientific">Rhodoferax lacus</name>
    <dbReference type="NCBI Taxonomy" id="2184758"/>
    <lineage>
        <taxon>Bacteria</taxon>
        <taxon>Pseudomonadati</taxon>
        <taxon>Pseudomonadota</taxon>
        <taxon>Betaproteobacteria</taxon>
        <taxon>Burkholderiales</taxon>
        <taxon>Comamonadaceae</taxon>
        <taxon>Rhodoferax</taxon>
    </lineage>
</organism>